<protein>
    <submittedName>
        <fullName evidence="1">(rape) hypothetical protein</fullName>
    </submittedName>
</protein>
<sequence>MGMIAVEDVPASIAMWSRLESLSMWNNGKLKAITHLPLNVLCVNVSYSGIEKIPDCMKALHQLQELNLSGCRRLASLPELPGSLNNLRADDCESLESVCFPYETHSRCGA</sequence>
<reference evidence="1" key="1">
    <citation type="submission" date="2021-01" db="EMBL/GenBank/DDBJ databases">
        <authorList>
            <consortium name="Genoscope - CEA"/>
            <person name="William W."/>
        </authorList>
    </citation>
    <scope>NUCLEOTIDE SEQUENCE</scope>
</reference>
<proteinExistence type="predicted"/>
<name>A0A816UQH3_BRANA</name>
<dbReference type="SUPFAM" id="SSF52058">
    <property type="entry name" value="L domain-like"/>
    <property type="match status" value="1"/>
</dbReference>
<dbReference type="InterPro" id="IPR032675">
    <property type="entry name" value="LRR_dom_sf"/>
</dbReference>
<dbReference type="EMBL" id="HG994372">
    <property type="protein sequence ID" value="CAF2114125.1"/>
    <property type="molecule type" value="Genomic_DNA"/>
</dbReference>
<gene>
    <name evidence="1" type="ORF">DARMORV10_C08P40060.1</name>
</gene>
<organism evidence="1">
    <name type="scientific">Brassica napus</name>
    <name type="common">Rape</name>
    <dbReference type="NCBI Taxonomy" id="3708"/>
    <lineage>
        <taxon>Eukaryota</taxon>
        <taxon>Viridiplantae</taxon>
        <taxon>Streptophyta</taxon>
        <taxon>Embryophyta</taxon>
        <taxon>Tracheophyta</taxon>
        <taxon>Spermatophyta</taxon>
        <taxon>Magnoliopsida</taxon>
        <taxon>eudicotyledons</taxon>
        <taxon>Gunneridae</taxon>
        <taxon>Pentapetalae</taxon>
        <taxon>rosids</taxon>
        <taxon>malvids</taxon>
        <taxon>Brassicales</taxon>
        <taxon>Brassicaceae</taxon>
        <taxon>Brassiceae</taxon>
        <taxon>Brassica</taxon>
    </lineage>
</organism>
<dbReference type="AlphaFoldDB" id="A0A816UQH3"/>
<dbReference type="Gene3D" id="3.80.10.10">
    <property type="entry name" value="Ribonuclease Inhibitor"/>
    <property type="match status" value="1"/>
</dbReference>
<dbReference type="Proteomes" id="UP001295469">
    <property type="component" value="Chromosome C08"/>
</dbReference>
<evidence type="ECO:0000313" key="1">
    <source>
        <dbReference type="EMBL" id="CAF2114125.1"/>
    </source>
</evidence>
<accession>A0A816UQH3</accession>